<dbReference type="Pfam" id="PF02889">
    <property type="entry name" value="Sec63"/>
    <property type="match status" value="1"/>
</dbReference>
<dbReference type="PANTHER" id="PTHR24075">
    <property type="entry name" value="SEC63 DOMAIN-CONTAINING"/>
    <property type="match status" value="1"/>
</dbReference>
<gene>
    <name evidence="7" type="ORF">ADUPG1_012102</name>
</gene>
<dbReference type="Proteomes" id="UP001057375">
    <property type="component" value="Unassembled WGS sequence"/>
</dbReference>
<dbReference type="SUPFAM" id="SSF158702">
    <property type="entry name" value="Sec63 N-terminal domain-like"/>
    <property type="match status" value="1"/>
</dbReference>
<evidence type="ECO:0000256" key="4">
    <source>
        <dbReference type="ARBA" id="ARBA00023136"/>
    </source>
</evidence>
<organism evidence="7 8">
    <name type="scientific">Aduncisulcus paluster</name>
    <dbReference type="NCBI Taxonomy" id="2918883"/>
    <lineage>
        <taxon>Eukaryota</taxon>
        <taxon>Metamonada</taxon>
        <taxon>Carpediemonas-like organisms</taxon>
        <taxon>Aduncisulcus</taxon>
    </lineage>
</organism>
<feature type="region of interest" description="Disordered" evidence="5">
    <location>
        <begin position="475"/>
        <end position="612"/>
    </location>
</feature>
<reference evidence="7" key="1">
    <citation type="submission" date="2022-03" db="EMBL/GenBank/DDBJ databases">
        <title>Draft genome sequence of Aduncisulcus paluster, a free-living microaerophilic Fornicata.</title>
        <authorList>
            <person name="Yuyama I."/>
            <person name="Kume K."/>
            <person name="Tamura T."/>
            <person name="Inagaki Y."/>
            <person name="Hashimoto T."/>
        </authorList>
    </citation>
    <scope>NUCLEOTIDE SEQUENCE</scope>
    <source>
        <strain evidence="7">NY0171</strain>
    </source>
</reference>
<keyword evidence="2" id="KW-0812">Transmembrane</keyword>
<dbReference type="InterPro" id="IPR004179">
    <property type="entry name" value="Sec63-dom"/>
</dbReference>
<evidence type="ECO:0000259" key="6">
    <source>
        <dbReference type="SMART" id="SM00973"/>
    </source>
</evidence>
<evidence type="ECO:0000256" key="3">
    <source>
        <dbReference type="ARBA" id="ARBA00022989"/>
    </source>
</evidence>
<evidence type="ECO:0000313" key="8">
    <source>
        <dbReference type="Proteomes" id="UP001057375"/>
    </source>
</evidence>
<proteinExistence type="predicted"/>
<evidence type="ECO:0000256" key="5">
    <source>
        <dbReference type="SAM" id="MobiDB-lite"/>
    </source>
</evidence>
<protein>
    <recommendedName>
        <fullName evidence="6">SEC63 domain-containing protein</fullName>
    </recommendedName>
</protein>
<sequence>MSPQTANVFSSLLSSAKAKSLSPISFLTLLCECQEFANTPVRHSEDIEMPIVTVPHLPLPMPFFDSSTAQYKTHLLLQLQMTRNMPGASIPVPCTDFYFDQKQVMAQVPRLVAAFMSVCVREGCTWGWCVATYVLQCLRRGMLCGVDERVVLRGLGLPKKCLASGASSCGEIEESQELKERLGSDYYERKSEKESNASVSPCVSMPSSETRDKHCQEGLVLYKDTAQKSSSSTPSASLMMALPSIPPVSISQVKECLSVLNQLGIDTLRKMCILAYISPLDLEEVLVRKGISSRDGARCVVARARIFPVFRVSVKCNRILDTEKSVGADNSKMKIDVAISKLPQTFYPYSEKPLRERGRILGERLICVGLSKKTHLISETDLRSGSIIHETSLPAFKKSMSISIVVDMKDISTVHGSNDQEVEQQIVSLCIKVESEAVFGCGVFACIDLTSDDILIAEGGDDCEEVFQGVKGEMEKWKRKKRGRRGGRGRGKNERGKGRKDMKAFKQKSSVSKSTEASSQPQRDSVESKRDVSHGETKKKMFPKKSIEFAGKGKSQSREESSSIVKGSSSQPGPGIIAPKSSLVIKKPGLTIKMPESKPKSKPIILVKKKPE</sequence>
<dbReference type="SMART" id="SM00973">
    <property type="entry name" value="Sec63"/>
    <property type="match status" value="1"/>
</dbReference>
<feature type="compositionally biased region" description="Low complexity" evidence="5">
    <location>
        <begin position="509"/>
        <end position="519"/>
    </location>
</feature>
<feature type="domain" description="SEC63" evidence="6">
    <location>
        <begin position="3"/>
        <end position="273"/>
    </location>
</feature>
<dbReference type="EMBL" id="BQXS01012397">
    <property type="protein sequence ID" value="GKT22365.1"/>
    <property type="molecule type" value="Genomic_DNA"/>
</dbReference>
<accession>A0ABQ5JYB7</accession>
<evidence type="ECO:0000313" key="7">
    <source>
        <dbReference type="EMBL" id="GKT22365.1"/>
    </source>
</evidence>
<evidence type="ECO:0000256" key="1">
    <source>
        <dbReference type="ARBA" id="ARBA00004141"/>
    </source>
</evidence>
<comment type="caution">
    <text evidence="7">The sequence shown here is derived from an EMBL/GenBank/DDBJ whole genome shotgun (WGS) entry which is preliminary data.</text>
</comment>
<name>A0ABQ5JYB7_9EUKA</name>
<keyword evidence="8" id="KW-1185">Reference proteome</keyword>
<keyword evidence="4" id="KW-0472">Membrane</keyword>
<dbReference type="Gene3D" id="1.10.3380.10">
    <property type="entry name" value="Sec63 N-terminal domain-like domain"/>
    <property type="match status" value="1"/>
</dbReference>
<keyword evidence="3" id="KW-1133">Transmembrane helix</keyword>
<feature type="compositionally biased region" description="Basic and acidic residues" evidence="5">
    <location>
        <begin position="491"/>
        <end position="504"/>
    </location>
</feature>
<feature type="compositionally biased region" description="Basic and acidic residues" evidence="5">
    <location>
        <begin position="524"/>
        <end position="539"/>
    </location>
</feature>
<feature type="compositionally biased region" description="Basic residues" evidence="5">
    <location>
        <begin position="477"/>
        <end position="490"/>
    </location>
</feature>
<evidence type="ECO:0000256" key="2">
    <source>
        <dbReference type="ARBA" id="ARBA00022692"/>
    </source>
</evidence>
<comment type="subcellular location">
    <subcellularLocation>
        <location evidence="1">Membrane</location>
        <topology evidence="1">Multi-pass membrane protein</topology>
    </subcellularLocation>
</comment>